<dbReference type="Gene3D" id="3.40.50.10610">
    <property type="entry name" value="ABC-type transport auxiliary lipoprotein component"/>
    <property type="match status" value="1"/>
</dbReference>
<dbReference type="RefSeq" id="WP_159791387.1">
    <property type="nucleotide sequence ID" value="NZ_WTYM01000021.1"/>
</dbReference>
<dbReference type="Proteomes" id="UP000433652">
    <property type="component" value="Unassembled WGS sequence"/>
</dbReference>
<proteinExistence type="predicted"/>
<dbReference type="InterPro" id="IPR005586">
    <property type="entry name" value="ABC_trans_aux"/>
</dbReference>
<organism evidence="3 4">
    <name type="scientific">Croceibacterium salegens</name>
    <dbReference type="NCBI Taxonomy" id="1737568"/>
    <lineage>
        <taxon>Bacteria</taxon>
        <taxon>Pseudomonadati</taxon>
        <taxon>Pseudomonadota</taxon>
        <taxon>Alphaproteobacteria</taxon>
        <taxon>Sphingomonadales</taxon>
        <taxon>Erythrobacteraceae</taxon>
        <taxon>Croceibacterium</taxon>
    </lineage>
</organism>
<gene>
    <name evidence="3" type="ORF">GRI89_00935</name>
</gene>
<sequence>MTLSRRAGMALLPLIALSLSGCISTGSKPPPSLLNLTATQQTAAGSESSGTAATALAVLDIAAPQKLDVLRVPVVTGGSSLAYLQDAQWVEKPSQLFERVLADTLRARGNHLLVSGTDLQFSASSRLSGTLDAMDYDASRSAAVVRFDAVLVTKDGRVQTRRFEAVVDGVSPKAEPVGAALNEAANKVAADVANWVG</sequence>
<comment type="caution">
    <text evidence="3">The sequence shown here is derived from an EMBL/GenBank/DDBJ whole genome shotgun (WGS) entry which is preliminary data.</text>
</comment>
<evidence type="ECO:0000313" key="3">
    <source>
        <dbReference type="EMBL" id="MXO58111.1"/>
    </source>
</evidence>
<evidence type="ECO:0000256" key="1">
    <source>
        <dbReference type="SAM" id="SignalP"/>
    </source>
</evidence>
<feature type="chain" id="PRO_5026002237" evidence="1">
    <location>
        <begin position="26"/>
        <end position="197"/>
    </location>
</feature>
<dbReference type="SUPFAM" id="SSF159594">
    <property type="entry name" value="XCC0632-like"/>
    <property type="match status" value="1"/>
</dbReference>
<dbReference type="AlphaFoldDB" id="A0A6I4SQA4"/>
<dbReference type="EMBL" id="WTYM01000021">
    <property type="protein sequence ID" value="MXO58111.1"/>
    <property type="molecule type" value="Genomic_DNA"/>
</dbReference>
<dbReference type="Pfam" id="PF03886">
    <property type="entry name" value="ABC_trans_aux"/>
    <property type="match status" value="1"/>
</dbReference>
<feature type="signal peptide" evidence="1">
    <location>
        <begin position="1"/>
        <end position="25"/>
    </location>
</feature>
<feature type="domain" description="ABC-type transport auxiliary lipoprotein component" evidence="2">
    <location>
        <begin position="40"/>
        <end position="193"/>
    </location>
</feature>
<evidence type="ECO:0000313" key="4">
    <source>
        <dbReference type="Proteomes" id="UP000433652"/>
    </source>
</evidence>
<keyword evidence="1" id="KW-0732">Signal</keyword>
<name>A0A6I4SQA4_9SPHN</name>
<accession>A0A6I4SQA4</accession>
<evidence type="ECO:0000259" key="2">
    <source>
        <dbReference type="Pfam" id="PF03886"/>
    </source>
</evidence>
<dbReference type="PROSITE" id="PS51257">
    <property type="entry name" value="PROKAR_LIPOPROTEIN"/>
    <property type="match status" value="1"/>
</dbReference>
<dbReference type="OrthoDB" id="7391077at2"/>
<reference evidence="3 4" key="1">
    <citation type="submission" date="2019-12" db="EMBL/GenBank/DDBJ databases">
        <title>Genomic-based taxomic classification of the family Erythrobacteraceae.</title>
        <authorList>
            <person name="Xu L."/>
        </authorList>
    </citation>
    <scope>NUCLEOTIDE SEQUENCE [LARGE SCALE GENOMIC DNA]</scope>
    <source>
        <strain evidence="3 4">MCCC 1K01500</strain>
    </source>
</reference>
<protein>
    <submittedName>
        <fullName evidence="3">ABC transporter</fullName>
    </submittedName>
</protein>
<keyword evidence="4" id="KW-1185">Reference proteome</keyword>